<dbReference type="Proteomes" id="UP000324222">
    <property type="component" value="Unassembled WGS sequence"/>
</dbReference>
<accession>A0A5B7EQT8</accession>
<comment type="caution">
    <text evidence="1">The sequence shown here is derived from an EMBL/GenBank/DDBJ whole genome shotgun (WGS) entry which is preliminary data.</text>
</comment>
<organism evidence="1 2">
    <name type="scientific">Portunus trituberculatus</name>
    <name type="common">Swimming crab</name>
    <name type="synonym">Neptunus trituberculatus</name>
    <dbReference type="NCBI Taxonomy" id="210409"/>
    <lineage>
        <taxon>Eukaryota</taxon>
        <taxon>Metazoa</taxon>
        <taxon>Ecdysozoa</taxon>
        <taxon>Arthropoda</taxon>
        <taxon>Crustacea</taxon>
        <taxon>Multicrustacea</taxon>
        <taxon>Malacostraca</taxon>
        <taxon>Eumalacostraca</taxon>
        <taxon>Eucarida</taxon>
        <taxon>Decapoda</taxon>
        <taxon>Pleocyemata</taxon>
        <taxon>Brachyura</taxon>
        <taxon>Eubrachyura</taxon>
        <taxon>Portunoidea</taxon>
        <taxon>Portunidae</taxon>
        <taxon>Portuninae</taxon>
        <taxon>Portunus</taxon>
    </lineage>
</organism>
<keyword evidence="2" id="KW-1185">Reference proteome</keyword>
<dbReference type="EMBL" id="VSRR010003118">
    <property type="protein sequence ID" value="MPC34744.1"/>
    <property type="molecule type" value="Genomic_DNA"/>
</dbReference>
<gene>
    <name evidence="1" type="ORF">E2C01_028145</name>
</gene>
<reference evidence="1 2" key="1">
    <citation type="submission" date="2019-05" db="EMBL/GenBank/DDBJ databases">
        <title>Another draft genome of Portunus trituberculatus and its Hox gene families provides insights of decapod evolution.</title>
        <authorList>
            <person name="Jeong J.-H."/>
            <person name="Song I."/>
            <person name="Kim S."/>
            <person name="Choi T."/>
            <person name="Kim D."/>
            <person name="Ryu S."/>
            <person name="Kim W."/>
        </authorList>
    </citation>
    <scope>NUCLEOTIDE SEQUENCE [LARGE SCALE GENOMIC DNA]</scope>
    <source>
        <tissue evidence="1">Muscle</tissue>
    </source>
</reference>
<sequence>MTVNLYRQHTYLPTKPLLAFTACPCPSDVMSTPHSSYTVHSIESPLMTLLASSYLKIRIFLPASLLADCGIKAAAEAAETVSLFQSALLSLQPQTVFAAARRHGNTLARRQGGTAARFNASLARWVRRNCCLACHQRHCRRAISFSSRPSLVFLADQRHSFASFAEDTHVLQHAVFALLV</sequence>
<protein>
    <submittedName>
        <fullName evidence="1">Uncharacterized protein</fullName>
    </submittedName>
</protein>
<evidence type="ECO:0000313" key="1">
    <source>
        <dbReference type="EMBL" id="MPC34744.1"/>
    </source>
</evidence>
<proteinExistence type="predicted"/>
<name>A0A5B7EQT8_PORTR</name>
<dbReference type="AlphaFoldDB" id="A0A5B7EQT8"/>
<evidence type="ECO:0000313" key="2">
    <source>
        <dbReference type="Proteomes" id="UP000324222"/>
    </source>
</evidence>